<dbReference type="PANTHER" id="PTHR43133:SF46">
    <property type="entry name" value="RNA POLYMERASE SIGMA-70 FACTOR ECF SUBFAMILY"/>
    <property type="match status" value="1"/>
</dbReference>
<dbReference type="CDD" id="cd06171">
    <property type="entry name" value="Sigma70_r4"/>
    <property type="match status" value="1"/>
</dbReference>
<evidence type="ECO:0000259" key="6">
    <source>
        <dbReference type="Pfam" id="PF08281"/>
    </source>
</evidence>
<evidence type="ECO:0000313" key="8">
    <source>
        <dbReference type="Proteomes" id="UP000612585"/>
    </source>
</evidence>
<reference evidence="7" key="1">
    <citation type="submission" date="2021-01" db="EMBL/GenBank/DDBJ databases">
        <title>Whole genome shotgun sequence of Virgisporangium aurantiacum NBRC 16421.</title>
        <authorList>
            <person name="Komaki H."/>
            <person name="Tamura T."/>
        </authorList>
    </citation>
    <scope>NUCLEOTIDE SEQUENCE</scope>
    <source>
        <strain evidence="7">NBRC 16421</strain>
    </source>
</reference>
<feature type="domain" description="RNA polymerase sigma factor 70 region 4 type 2" evidence="6">
    <location>
        <begin position="123"/>
        <end position="175"/>
    </location>
</feature>
<protein>
    <submittedName>
        <fullName evidence="7">RNA polymerase sigma factor</fullName>
    </submittedName>
</protein>
<dbReference type="SUPFAM" id="SSF88946">
    <property type="entry name" value="Sigma2 domain of RNA polymerase sigma factors"/>
    <property type="match status" value="1"/>
</dbReference>
<dbReference type="Proteomes" id="UP000612585">
    <property type="component" value="Unassembled WGS sequence"/>
</dbReference>
<dbReference type="Gene3D" id="1.10.10.10">
    <property type="entry name" value="Winged helix-like DNA-binding domain superfamily/Winged helix DNA-binding domain"/>
    <property type="match status" value="1"/>
</dbReference>
<dbReference type="GO" id="GO:0006352">
    <property type="term" value="P:DNA-templated transcription initiation"/>
    <property type="evidence" value="ECO:0007669"/>
    <property type="project" value="InterPro"/>
</dbReference>
<keyword evidence="4" id="KW-0804">Transcription</keyword>
<dbReference type="EMBL" id="BOPG01000036">
    <property type="protein sequence ID" value="GIJ58430.1"/>
    <property type="molecule type" value="Genomic_DNA"/>
</dbReference>
<keyword evidence="3" id="KW-0731">Sigma factor</keyword>
<evidence type="ECO:0000256" key="4">
    <source>
        <dbReference type="ARBA" id="ARBA00023163"/>
    </source>
</evidence>
<dbReference type="InterPro" id="IPR036388">
    <property type="entry name" value="WH-like_DNA-bd_sf"/>
</dbReference>
<dbReference type="InterPro" id="IPR013324">
    <property type="entry name" value="RNA_pol_sigma_r3/r4-like"/>
</dbReference>
<evidence type="ECO:0000259" key="5">
    <source>
        <dbReference type="Pfam" id="PF04542"/>
    </source>
</evidence>
<dbReference type="PANTHER" id="PTHR43133">
    <property type="entry name" value="RNA POLYMERASE ECF-TYPE SIGMA FACTO"/>
    <property type="match status" value="1"/>
</dbReference>
<dbReference type="GO" id="GO:0016987">
    <property type="term" value="F:sigma factor activity"/>
    <property type="evidence" value="ECO:0007669"/>
    <property type="project" value="UniProtKB-KW"/>
</dbReference>
<dbReference type="Gene3D" id="1.10.1740.10">
    <property type="match status" value="1"/>
</dbReference>
<evidence type="ECO:0000313" key="7">
    <source>
        <dbReference type="EMBL" id="GIJ58430.1"/>
    </source>
</evidence>
<comment type="similarity">
    <text evidence="1">Belongs to the sigma-70 factor family. ECF subfamily.</text>
</comment>
<evidence type="ECO:0000256" key="3">
    <source>
        <dbReference type="ARBA" id="ARBA00023082"/>
    </source>
</evidence>
<keyword evidence="8" id="KW-1185">Reference proteome</keyword>
<dbReference type="InterPro" id="IPR013249">
    <property type="entry name" value="RNA_pol_sigma70_r4_t2"/>
</dbReference>
<evidence type="ECO:0000256" key="1">
    <source>
        <dbReference type="ARBA" id="ARBA00010641"/>
    </source>
</evidence>
<evidence type="ECO:0000256" key="2">
    <source>
        <dbReference type="ARBA" id="ARBA00023015"/>
    </source>
</evidence>
<dbReference type="SUPFAM" id="SSF88659">
    <property type="entry name" value="Sigma3 and sigma4 domains of RNA polymerase sigma factors"/>
    <property type="match status" value="1"/>
</dbReference>
<dbReference type="InterPro" id="IPR014284">
    <property type="entry name" value="RNA_pol_sigma-70_dom"/>
</dbReference>
<sequence length="188" mass="20995">MTTAVQTDEQLLWRVAQRRDADALGQLYLRHRTGLLALSHRLIGDWHAAEEVVLDALVTVWGRAARFEGRSTVRSWLYGVVRHHALNRRRRRPLPLADNTGLDEVASDADGPEALSLAAVTRAQLAAAIERLPEHHREIIALAFVAELSQPEIAEVLGVPVGTVKSRLHRARRDLAQLITEANHEVTR</sequence>
<keyword evidence="2" id="KW-0805">Transcription regulation</keyword>
<dbReference type="InterPro" id="IPR013325">
    <property type="entry name" value="RNA_pol_sigma_r2"/>
</dbReference>
<gene>
    <name evidence="7" type="ORF">Vau01_059460</name>
</gene>
<dbReference type="AlphaFoldDB" id="A0A8J3ZB46"/>
<feature type="domain" description="RNA polymerase sigma-70 region 2" evidence="5">
    <location>
        <begin position="27"/>
        <end position="92"/>
    </location>
</feature>
<dbReference type="RefSeq" id="WP_203999217.1">
    <property type="nucleotide sequence ID" value="NZ_BOPG01000036.1"/>
</dbReference>
<dbReference type="Pfam" id="PF08281">
    <property type="entry name" value="Sigma70_r4_2"/>
    <property type="match status" value="1"/>
</dbReference>
<dbReference type="GO" id="GO:0003677">
    <property type="term" value="F:DNA binding"/>
    <property type="evidence" value="ECO:0007669"/>
    <property type="project" value="InterPro"/>
</dbReference>
<comment type="caution">
    <text evidence="7">The sequence shown here is derived from an EMBL/GenBank/DDBJ whole genome shotgun (WGS) entry which is preliminary data.</text>
</comment>
<dbReference type="InterPro" id="IPR039425">
    <property type="entry name" value="RNA_pol_sigma-70-like"/>
</dbReference>
<accession>A0A8J3ZB46</accession>
<proteinExistence type="inferred from homology"/>
<name>A0A8J3ZB46_9ACTN</name>
<dbReference type="NCBIfam" id="TIGR02937">
    <property type="entry name" value="sigma70-ECF"/>
    <property type="match status" value="1"/>
</dbReference>
<dbReference type="Pfam" id="PF04542">
    <property type="entry name" value="Sigma70_r2"/>
    <property type="match status" value="1"/>
</dbReference>
<organism evidence="7 8">
    <name type="scientific">Virgisporangium aurantiacum</name>
    <dbReference type="NCBI Taxonomy" id="175570"/>
    <lineage>
        <taxon>Bacteria</taxon>
        <taxon>Bacillati</taxon>
        <taxon>Actinomycetota</taxon>
        <taxon>Actinomycetes</taxon>
        <taxon>Micromonosporales</taxon>
        <taxon>Micromonosporaceae</taxon>
        <taxon>Virgisporangium</taxon>
    </lineage>
</organism>
<dbReference type="InterPro" id="IPR007627">
    <property type="entry name" value="RNA_pol_sigma70_r2"/>
</dbReference>